<keyword evidence="5 12" id="KW-1133">Transmembrane helix</keyword>
<evidence type="ECO:0000256" key="1">
    <source>
        <dbReference type="ARBA" id="ARBA00004167"/>
    </source>
</evidence>
<dbReference type="InterPro" id="IPR027383">
    <property type="entry name" value="Znf_put"/>
</dbReference>
<evidence type="ECO:0000256" key="11">
    <source>
        <dbReference type="SAM" id="MobiDB-lite"/>
    </source>
</evidence>
<name>A0ABW2FYD8_9ACTN</name>
<dbReference type="Gene3D" id="1.10.10.1320">
    <property type="entry name" value="Anti-sigma factor, zinc-finger domain"/>
    <property type="match status" value="1"/>
</dbReference>
<feature type="region of interest" description="Disordered" evidence="11">
    <location>
        <begin position="232"/>
        <end position="251"/>
    </location>
</feature>
<evidence type="ECO:0000256" key="2">
    <source>
        <dbReference type="ARBA" id="ARBA00004236"/>
    </source>
</evidence>
<evidence type="ECO:0000256" key="12">
    <source>
        <dbReference type="SAM" id="Phobius"/>
    </source>
</evidence>
<dbReference type="InterPro" id="IPR041916">
    <property type="entry name" value="Anti_sigma_zinc_sf"/>
</dbReference>
<keyword evidence="4 12" id="KW-0812">Transmembrane</keyword>
<evidence type="ECO:0000256" key="6">
    <source>
        <dbReference type="ARBA" id="ARBA00023015"/>
    </source>
</evidence>
<proteinExistence type="predicted"/>
<organism evidence="15 16">
    <name type="scientific">Kitasatospora paranensis</name>
    <dbReference type="NCBI Taxonomy" id="258053"/>
    <lineage>
        <taxon>Bacteria</taxon>
        <taxon>Bacillati</taxon>
        <taxon>Actinomycetota</taxon>
        <taxon>Actinomycetes</taxon>
        <taxon>Kitasatosporales</taxon>
        <taxon>Streptomycetaceae</taxon>
        <taxon>Kitasatospora</taxon>
    </lineage>
</organism>
<evidence type="ECO:0000256" key="8">
    <source>
        <dbReference type="ARBA" id="ARBA00023163"/>
    </source>
</evidence>
<dbReference type="Pfam" id="PF10099">
    <property type="entry name" value="RskA_C"/>
    <property type="match status" value="1"/>
</dbReference>
<dbReference type="InterPro" id="IPR051474">
    <property type="entry name" value="Anti-sigma-K/W_factor"/>
</dbReference>
<evidence type="ECO:0000313" key="15">
    <source>
        <dbReference type="EMBL" id="MFC7181447.1"/>
    </source>
</evidence>
<evidence type="ECO:0000259" key="13">
    <source>
        <dbReference type="Pfam" id="PF10099"/>
    </source>
</evidence>
<keyword evidence="7 12" id="KW-0472">Membrane</keyword>
<evidence type="ECO:0000256" key="9">
    <source>
        <dbReference type="ARBA" id="ARBA00029829"/>
    </source>
</evidence>
<evidence type="ECO:0000256" key="7">
    <source>
        <dbReference type="ARBA" id="ARBA00023136"/>
    </source>
</evidence>
<evidence type="ECO:0000256" key="4">
    <source>
        <dbReference type="ARBA" id="ARBA00022692"/>
    </source>
</evidence>
<dbReference type="PANTHER" id="PTHR37461:SF1">
    <property type="entry name" value="ANTI-SIGMA-K FACTOR RSKA"/>
    <property type="match status" value="1"/>
</dbReference>
<evidence type="ECO:0000259" key="14">
    <source>
        <dbReference type="Pfam" id="PF13490"/>
    </source>
</evidence>
<keyword evidence="8" id="KW-0804">Transcription</keyword>
<protein>
    <recommendedName>
        <fullName evidence="10">Regulator of SigK</fullName>
    </recommendedName>
    <alternativeName>
        <fullName evidence="9">Sigma-K anti-sigma factor RskA</fullName>
    </alternativeName>
</protein>
<feature type="domain" description="Anti-sigma K factor RskA C-terminal" evidence="13">
    <location>
        <begin position="105"/>
        <end position="245"/>
    </location>
</feature>
<evidence type="ECO:0000313" key="16">
    <source>
        <dbReference type="Proteomes" id="UP001596435"/>
    </source>
</evidence>
<gene>
    <name evidence="15" type="ORF">ACFQMG_18000</name>
</gene>
<evidence type="ECO:0000256" key="10">
    <source>
        <dbReference type="ARBA" id="ARBA00030803"/>
    </source>
</evidence>
<dbReference type="Pfam" id="PF13490">
    <property type="entry name" value="zf-HC2"/>
    <property type="match status" value="1"/>
</dbReference>
<dbReference type="EMBL" id="JBHTAJ010000032">
    <property type="protein sequence ID" value="MFC7181447.1"/>
    <property type="molecule type" value="Genomic_DNA"/>
</dbReference>
<sequence length="251" mass="26282">MNTAPDLHTLSGAYALHALTQGEQDAFERHLAQCEACRTEVTEFAATLARLGCACALTPPPGMEERAIAAIEGLRQLPPRTLTDRIRPRILARRPRTIAARIVLAACLALTAGLGTIAVQQHDQAQQAETQSARLHTELTEFGALLTAPDVRSTTAATTDGTGSGTAIWSRARNQAAFLATGLPALPAGRAWELWLDEGGAPRPAGLLRSADSTLLLPTGIAGARALALTDEPAAGSPQPTTDPVLLLPVN</sequence>
<evidence type="ECO:0000256" key="5">
    <source>
        <dbReference type="ARBA" id="ARBA00022989"/>
    </source>
</evidence>
<keyword evidence="16" id="KW-1185">Reference proteome</keyword>
<reference evidence="16" key="1">
    <citation type="journal article" date="2019" name="Int. J. Syst. Evol. Microbiol.">
        <title>The Global Catalogue of Microorganisms (GCM) 10K type strain sequencing project: providing services to taxonomists for standard genome sequencing and annotation.</title>
        <authorList>
            <consortium name="The Broad Institute Genomics Platform"/>
            <consortium name="The Broad Institute Genome Sequencing Center for Infectious Disease"/>
            <person name="Wu L."/>
            <person name="Ma J."/>
        </authorList>
    </citation>
    <scope>NUCLEOTIDE SEQUENCE [LARGE SCALE GENOMIC DNA]</scope>
    <source>
        <strain evidence="16">CGMCC 1.12859</strain>
    </source>
</reference>
<feature type="domain" description="Putative zinc-finger" evidence="14">
    <location>
        <begin position="9"/>
        <end position="38"/>
    </location>
</feature>
<comment type="caution">
    <text evidence="15">The sequence shown here is derived from an EMBL/GenBank/DDBJ whole genome shotgun (WGS) entry which is preliminary data.</text>
</comment>
<dbReference type="InterPro" id="IPR018764">
    <property type="entry name" value="RskA_C"/>
</dbReference>
<dbReference type="PANTHER" id="PTHR37461">
    <property type="entry name" value="ANTI-SIGMA-K FACTOR RSKA"/>
    <property type="match status" value="1"/>
</dbReference>
<dbReference type="Proteomes" id="UP001596435">
    <property type="component" value="Unassembled WGS sequence"/>
</dbReference>
<evidence type="ECO:0000256" key="3">
    <source>
        <dbReference type="ARBA" id="ARBA00022475"/>
    </source>
</evidence>
<keyword evidence="6" id="KW-0805">Transcription regulation</keyword>
<comment type="subcellular location">
    <subcellularLocation>
        <location evidence="2">Cell membrane</location>
    </subcellularLocation>
    <subcellularLocation>
        <location evidence="1">Membrane</location>
        <topology evidence="1">Single-pass membrane protein</topology>
    </subcellularLocation>
</comment>
<feature type="transmembrane region" description="Helical" evidence="12">
    <location>
        <begin position="98"/>
        <end position="119"/>
    </location>
</feature>
<accession>A0ABW2FYD8</accession>
<dbReference type="RefSeq" id="WP_380231485.1">
    <property type="nucleotide sequence ID" value="NZ_JBHSVH010000002.1"/>
</dbReference>
<keyword evidence="3" id="KW-1003">Cell membrane</keyword>